<proteinExistence type="predicted"/>
<feature type="domain" description="Transposase IS66 central" evidence="1">
    <location>
        <begin position="1"/>
        <end position="153"/>
    </location>
</feature>
<evidence type="ECO:0000313" key="2">
    <source>
        <dbReference type="EMBL" id="SES43152.1"/>
    </source>
</evidence>
<name>A0A1H9XAJ7_BUTFI</name>
<organism evidence="2 3">
    <name type="scientific">Butyrivibrio fibrisolvens</name>
    <dbReference type="NCBI Taxonomy" id="831"/>
    <lineage>
        <taxon>Bacteria</taxon>
        <taxon>Bacillati</taxon>
        <taxon>Bacillota</taxon>
        <taxon>Clostridia</taxon>
        <taxon>Lachnospirales</taxon>
        <taxon>Lachnospiraceae</taxon>
        <taxon>Butyrivibrio</taxon>
    </lineage>
</organism>
<dbReference type="EMBL" id="FOGJ01000052">
    <property type="protein sequence ID" value="SES43152.1"/>
    <property type="molecule type" value="Genomic_DNA"/>
</dbReference>
<dbReference type="Pfam" id="PF03050">
    <property type="entry name" value="DDE_Tnp_IS66"/>
    <property type="match status" value="1"/>
</dbReference>
<protein>
    <submittedName>
        <fullName evidence="2">Transposase IS66 family protein</fullName>
    </submittedName>
</protein>
<accession>A0A1H9XAJ7</accession>
<dbReference type="AlphaFoldDB" id="A0A1H9XAJ7"/>
<dbReference type="PANTHER" id="PTHR33678">
    <property type="entry name" value="BLL1576 PROTEIN"/>
    <property type="match status" value="1"/>
</dbReference>
<reference evidence="2 3" key="1">
    <citation type="submission" date="2016-10" db="EMBL/GenBank/DDBJ databases">
        <authorList>
            <person name="de Groot N.N."/>
        </authorList>
    </citation>
    <scope>NUCLEOTIDE SEQUENCE [LARGE SCALE GENOMIC DNA]</scope>
    <source>
        <strain evidence="2 3">AR40</strain>
    </source>
</reference>
<evidence type="ECO:0000313" key="3">
    <source>
        <dbReference type="Proteomes" id="UP000182584"/>
    </source>
</evidence>
<sequence>MTDGFSGYNKMENAKRLTCADHVRRKWFEAIRNKSGPLNYEDPAVVGFMAINKIYQEENLLKGLDPDIIKVKRLEKEKPNWDAFKEWLEKLDPAGGSALRKAVNYTLNNWDKLMRYLEDGRLPLSNAAAERCAKSYATIRKNMLFHDTSRGARSACYHQVSY</sequence>
<gene>
    <name evidence="2" type="ORF">SAMN04487884_1524</name>
</gene>
<dbReference type="Proteomes" id="UP000182584">
    <property type="component" value="Unassembled WGS sequence"/>
</dbReference>
<dbReference type="InterPro" id="IPR052344">
    <property type="entry name" value="Transposase-related"/>
</dbReference>
<evidence type="ECO:0000259" key="1">
    <source>
        <dbReference type="Pfam" id="PF03050"/>
    </source>
</evidence>
<dbReference type="InterPro" id="IPR004291">
    <property type="entry name" value="Transposase_IS66_central"/>
</dbReference>